<reference evidence="3" key="1">
    <citation type="journal article" date="2005" name="Nature">
        <title>The map-based sequence of the rice genome.</title>
        <authorList>
            <consortium name="International rice genome sequencing project (IRGSP)"/>
            <person name="Matsumoto T."/>
            <person name="Wu J."/>
            <person name="Kanamori H."/>
            <person name="Katayose Y."/>
            <person name="Fujisawa M."/>
            <person name="Namiki N."/>
            <person name="Mizuno H."/>
            <person name="Yamamoto K."/>
            <person name="Antonio B.A."/>
            <person name="Baba T."/>
            <person name="Sakata K."/>
            <person name="Nagamura Y."/>
            <person name="Aoki H."/>
            <person name="Arikawa K."/>
            <person name="Arita K."/>
            <person name="Bito T."/>
            <person name="Chiden Y."/>
            <person name="Fujitsuka N."/>
            <person name="Fukunaka R."/>
            <person name="Hamada M."/>
            <person name="Harada C."/>
            <person name="Hayashi A."/>
            <person name="Hijishita S."/>
            <person name="Honda M."/>
            <person name="Hosokawa S."/>
            <person name="Ichikawa Y."/>
            <person name="Idonuma A."/>
            <person name="Iijima M."/>
            <person name="Ikeda M."/>
            <person name="Ikeno M."/>
            <person name="Ito K."/>
            <person name="Ito S."/>
            <person name="Ito T."/>
            <person name="Ito Y."/>
            <person name="Ito Y."/>
            <person name="Iwabuchi A."/>
            <person name="Kamiya K."/>
            <person name="Karasawa W."/>
            <person name="Kurita K."/>
            <person name="Katagiri S."/>
            <person name="Kikuta A."/>
            <person name="Kobayashi H."/>
            <person name="Kobayashi N."/>
            <person name="Machita K."/>
            <person name="Maehara T."/>
            <person name="Masukawa M."/>
            <person name="Mizubayashi T."/>
            <person name="Mukai Y."/>
            <person name="Nagasaki H."/>
            <person name="Nagata Y."/>
            <person name="Naito S."/>
            <person name="Nakashima M."/>
            <person name="Nakama Y."/>
            <person name="Nakamichi Y."/>
            <person name="Nakamura M."/>
            <person name="Meguro A."/>
            <person name="Negishi M."/>
            <person name="Ohta I."/>
            <person name="Ohta T."/>
            <person name="Okamoto M."/>
            <person name="Ono N."/>
            <person name="Saji S."/>
            <person name="Sakaguchi M."/>
            <person name="Sakai K."/>
            <person name="Shibata M."/>
            <person name="Shimokawa T."/>
            <person name="Song J."/>
            <person name="Takazaki Y."/>
            <person name="Terasawa K."/>
            <person name="Tsugane M."/>
            <person name="Tsuji K."/>
            <person name="Ueda S."/>
            <person name="Waki K."/>
            <person name="Yamagata H."/>
            <person name="Yamamoto M."/>
            <person name="Yamamoto S."/>
            <person name="Yamane H."/>
            <person name="Yoshiki S."/>
            <person name="Yoshihara R."/>
            <person name="Yukawa K."/>
            <person name="Zhong H."/>
            <person name="Yano M."/>
            <person name="Yuan Q."/>
            <person name="Ouyang S."/>
            <person name="Liu J."/>
            <person name="Jones K.M."/>
            <person name="Gansberger K."/>
            <person name="Moffat K."/>
            <person name="Hill J."/>
            <person name="Bera J."/>
            <person name="Fadrosh D."/>
            <person name="Jin S."/>
            <person name="Johri S."/>
            <person name="Kim M."/>
            <person name="Overton L."/>
            <person name="Reardon M."/>
            <person name="Tsitrin T."/>
            <person name="Vuong H."/>
            <person name="Weaver B."/>
            <person name="Ciecko A."/>
            <person name="Tallon L."/>
            <person name="Jackson J."/>
            <person name="Pai G."/>
            <person name="Aken S.V."/>
            <person name="Utterback T."/>
            <person name="Reidmuller S."/>
            <person name="Feldblyum T."/>
            <person name="Hsiao J."/>
            <person name="Zismann V."/>
            <person name="Iobst S."/>
            <person name="de Vazeille A.R."/>
            <person name="Buell C.R."/>
            <person name="Ying K."/>
            <person name="Li Y."/>
            <person name="Lu T."/>
            <person name="Huang Y."/>
            <person name="Zhao Q."/>
            <person name="Feng Q."/>
            <person name="Zhang L."/>
            <person name="Zhu J."/>
            <person name="Weng Q."/>
            <person name="Mu J."/>
            <person name="Lu Y."/>
            <person name="Fan D."/>
            <person name="Liu Y."/>
            <person name="Guan J."/>
            <person name="Zhang Y."/>
            <person name="Yu S."/>
            <person name="Liu X."/>
            <person name="Zhang Y."/>
            <person name="Hong G."/>
            <person name="Han B."/>
            <person name="Choisne N."/>
            <person name="Demange N."/>
            <person name="Orjeda G."/>
            <person name="Samain S."/>
            <person name="Cattolico L."/>
            <person name="Pelletier E."/>
            <person name="Couloux A."/>
            <person name="Segurens B."/>
            <person name="Wincker P."/>
            <person name="D'Hont A."/>
            <person name="Scarpelli C."/>
            <person name="Weissenbach J."/>
            <person name="Salanoubat M."/>
            <person name="Quetier F."/>
            <person name="Yu Y."/>
            <person name="Kim H.R."/>
            <person name="Rambo T."/>
            <person name="Currie J."/>
            <person name="Collura K."/>
            <person name="Luo M."/>
            <person name="Yang T."/>
            <person name="Ammiraju J.S.S."/>
            <person name="Engler F."/>
            <person name="Soderlund C."/>
            <person name="Wing R.A."/>
            <person name="Palmer L.E."/>
            <person name="de la Bastide M."/>
            <person name="Spiegel L."/>
            <person name="Nascimento L."/>
            <person name="Zutavern T."/>
            <person name="O'Shaughnessy A."/>
            <person name="Dike S."/>
            <person name="Dedhia N."/>
            <person name="Preston R."/>
            <person name="Balija V."/>
            <person name="McCombie W.R."/>
            <person name="Chow T."/>
            <person name="Chen H."/>
            <person name="Chung M."/>
            <person name="Chen C."/>
            <person name="Shaw J."/>
            <person name="Wu H."/>
            <person name="Hsiao K."/>
            <person name="Chao Y."/>
            <person name="Chu M."/>
            <person name="Cheng C."/>
            <person name="Hour A."/>
            <person name="Lee P."/>
            <person name="Lin S."/>
            <person name="Lin Y."/>
            <person name="Liou J."/>
            <person name="Liu S."/>
            <person name="Hsing Y."/>
            <person name="Raghuvanshi S."/>
            <person name="Mohanty A."/>
            <person name="Bharti A.K."/>
            <person name="Gaur A."/>
            <person name="Gupta V."/>
            <person name="Kumar D."/>
            <person name="Ravi V."/>
            <person name="Vij S."/>
            <person name="Kapur A."/>
            <person name="Khurana P."/>
            <person name="Khurana P."/>
            <person name="Khurana J.P."/>
            <person name="Tyagi A.K."/>
            <person name="Gaikwad K."/>
            <person name="Singh A."/>
            <person name="Dalal V."/>
            <person name="Srivastava S."/>
            <person name="Dixit A."/>
            <person name="Pal A.K."/>
            <person name="Ghazi I.A."/>
            <person name="Yadav M."/>
            <person name="Pandit A."/>
            <person name="Bhargava A."/>
            <person name="Sureshbabu K."/>
            <person name="Batra K."/>
            <person name="Sharma T.R."/>
            <person name="Mohapatra T."/>
            <person name="Singh N.K."/>
            <person name="Messing J."/>
            <person name="Nelson A.B."/>
            <person name="Fuks G."/>
            <person name="Kavchok S."/>
            <person name="Keizer G."/>
            <person name="Linton E."/>
            <person name="Llaca V."/>
            <person name="Song R."/>
            <person name="Tanyolac B."/>
            <person name="Young S."/>
            <person name="Ho-Il K."/>
            <person name="Hahn J.H."/>
            <person name="Sangsakoo G."/>
            <person name="Vanavichit A."/>
            <person name="de Mattos Luiz.A.T."/>
            <person name="Zimmer P.D."/>
            <person name="Malone G."/>
            <person name="Dellagostin O."/>
            <person name="de Oliveira A.C."/>
            <person name="Bevan M."/>
            <person name="Bancroft I."/>
            <person name="Minx P."/>
            <person name="Cordum H."/>
            <person name="Wilson R."/>
            <person name="Cheng Z."/>
            <person name="Jin W."/>
            <person name="Jiang J."/>
            <person name="Leong S.A."/>
            <person name="Iwama H."/>
            <person name="Gojobori T."/>
            <person name="Itoh T."/>
            <person name="Niimura Y."/>
            <person name="Fujii Y."/>
            <person name="Habara T."/>
            <person name="Sakai H."/>
            <person name="Sato Y."/>
            <person name="Wilson G."/>
            <person name="Kumar K."/>
            <person name="McCouch S."/>
            <person name="Juretic N."/>
            <person name="Hoen D."/>
            <person name="Wright S."/>
            <person name="Bruskiewich R."/>
            <person name="Bureau T."/>
            <person name="Miyao A."/>
            <person name="Hirochika H."/>
            <person name="Nishikawa T."/>
            <person name="Kadowaki K."/>
            <person name="Sugiura M."/>
            <person name="Burr B."/>
            <person name="Sasaki T."/>
        </authorList>
    </citation>
    <scope>NUCLEOTIDE SEQUENCE [LARGE SCALE GENOMIC DNA]</scope>
    <source>
        <strain evidence="3">cv. Nipponbare</strain>
    </source>
</reference>
<reference evidence="3" key="2">
    <citation type="journal article" date="2008" name="Nucleic Acids Res.">
        <title>The rice annotation project database (RAP-DB): 2008 update.</title>
        <authorList>
            <consortium name="The rice annotation project (RAP)"/>
        </authorList>
    </citation>
    <scope>GENOME REANNOTATION</scope>
    <source>
        <strain evidence="3">cv. Nipponbare</strain>
    </source>
</reference>
<name>Q6YS23_ORYSJ</name>
<sequence>MVMQMYGRRRTEDEEQSCGSTPQKPDHPPTQCRSQAKERDPPVAAVTTRSMGIESPAHYGGNLRVGF</sequence>
<organism evidence="2 3">
    <name type="scientific">Oryza sativa subsp. japonica</name>
    <name type="common">Rice</name>
    <dbReference type="NCBI Taxonomy" id="39947"/>
    <lineage>
        <taxon>Eukaryota</taxon>
        <taxon>Viridiplantae</taxon>
        <taxon>Streptophyta</taxon>
        <taxon>Embryophyta</taxon>
        <taxon>Tracheophyta</taxon>
        <taxon>Spermatophyta</taxon>
        <taxon>Magnoliopsida</taxon>
        <taxon>Liliopsida</taxon>
        <taxon>Poales</taxon>
        <taxon>Poaceae</taxon>
        <taxon>BOP clade</taxon>
        <taxon>Oryzoideae</taxon>
        <taxon>Oryzeae</taxon>
        <taxon>Oryzinae</taxon>
        <taxon>Oryza</taxon>
        <taxon>Oryza sativa</taxon>
    </lineage>
</organism>
<feature type="region of interest" description="Disordered" evidence="1">
    <location>
        <begin position="1"/>
        <end position="67"/>
    </location>
</feature>
<proteinExistence type="predicted"/>
<dbReference type="AlphaFoldDB" id="Q6YS23"/>
<dbReference type="EMBL" id="AP006529">
    <property type="protein sequence ID" value="BAC84911.1"/>
    <property type="molecule type" value="Genomic_DNA"/>
</dbReference>
<evidence type="ECO:0000256" key="1">
    <source>
        <dbReference type="SAM" id="MobiDB-lite"/>
    </source>
</evidence>
<protein>
    <submittedName>
        <fullName evidence="2">Uncharacterized protein</fullName>
    </submittedName>
</protein>
<dbReference type="Proteomes" id="UP000000763">
    <property type="component" value="Chromosome 7"/>
</dbReference>
<evidence type="ECO:0000313" key="3">
    <source>
        <dbReference type="Proteomes" id="UP000000763"/>
    </source>
</evidence>
<gene>
    <name evidence="2" type="primary">B1114D08.33</name>
</gene>
<accession>Q6YS23</accession>
<evidence type="ECO:0000313" key="2">
    <source>
        <dbReference type="EMBL" id="BAC84911.1"/>
    </source>
</evidence>